<feature type="compositionally biased region" description="Basic residues" evidence="2">
    <location>
        <begin position="1071"/>
        <end position="1083"/>
    </location>
</feature>
<feature type="region of interest" description="Disordered" evidence="2">
    <location>
        <begin position="1498"/>
        <end position="1540"/>
    </location>
</feature>
<feature type="region of interest" description="Disordered" evidence="2">
    <location>
        <begin position="1830"/>
        <end position="1856"/>
    </location>
</feature>
<evidence type="ECO:0000256" key="1">
    <source>
        <dbReference type="ARBA" id="ARBA00022581"/>
    </source>
</evidence>
<feature type="compositionally biased region" description="Low complexity" evidence="2">
    <location>
        <begin position="783"/>
        <end position="797"/>
    </location>
</feature>
<dbReference type="InterPro" id="IPR036047">
    <property type="entry name" value="F-box-like_dom_sf"/>
</dbReference>
<feature type="compositionally biased region" description="Basic and acidic residues" evidence="2">
    <location>
        <begin position="1042"/>
        <end position="1052"/>
    </location>
</feature>
<dbReference type="Proteomes" id="UP000224006">
    <property type="component" value="Chromosome X"/>
</dbReference>
<feature type="region of interest" description="Disordered" evidence="2">
    <location>
        <begin position="963"/>
        <end position="1137"/>
    </location>
</feature>
<dbReference type="PANTHER" id="PTHR13037">
    <property type="entry name" value="FORMIN"/>
    <property type="match status" value="1"/>
</dbReference>
<feature type="region of interest" description="Disordered" evidence="2">
    <location>
        <begin position="1401"/>
        <end position="1430"/>
    </location>
</feature>
<evidence type="ECO:0000256" key="2">
    <source>
        <dbReference type="SAM" id="MobiDB-lite"/>
    </source>
</evidence>
<feature type="region of interest" description="Disordered" evidence="2">
    <location>
        <begin position="783"/>
        <end position="829"/>
    </location>
</feature>
<feature type="region of interest" description="Disordered" evidence="2">
    <location>
        <begin position="1891"/>
        <end position="1910"/>
    </location>
</feature>
<evidence type="ECO:0000313" key="4">
    <source>
        <dbReference type="Proteomes" id="UP000224006"/>
    </source>
</evidence>
<dbReference type="RefSeq" id="XP_029216471.1">
    <property type="nucleotide sequence ID" value="XM_029360495.1"/>
</dbReference>
<comment type="caution">
    <text evidence="3">The sequence shown here is derived from an EMBL/GenBank/DDBJ whole genome shotgun (WGS) entry which is preliminary data.</text>
</comment>
<dbReference type="VEuPathDB" id="ToxoDB:BESB_017800"/>
<name>A0A2A9MAP9_BESBE</name>
<evidence type="ECO:0000313" key="3">
    <source>
        <dbReference type="EMBL" id="PFH32462.1"/>
    </source>
</evidence>
<feature type="region of interest" description="Disordered" evidence="2">
    <location>
        <begin position="1680"/>
        <end position="1752"/>
    </location>
</feature>
<feature type="compositionally biased region" description="Low complexity" evidence="2">
    <location>
        <begin position="658"/>
        <end position="692"/>
    </location>
</feature>
<feature type="compositionally biased region" description="Basic residues" evidence="2">
    <location>
        <begin position="989"/>
        <end position="1006"/>
    </location>
</feature>
<proteinExistence type="predicted"/>
<feature type="compositionally biased region" description="Basic and acidic residues" evidence="2">
    <location>
        <begin position="315"/>
        <end position="329"/>
    </location>
</feature>
<feature type="region of interest" description="Disordered" evidence="2">
    <location>
        <begin position="654"/>
        <end position="747"/>
    </location>
</feature>
<feature type="region of interest" description="Disordered" evidence="2">
    <location>
        <begin position="894"/>
        <end position="929"/>
    </location>
</feature>
<dbReference type="Gene3D" id="1.20.1280.50">
    <property type="match status" value="1"/>
</dbReference>
<feature type="compositionally biased region" description="Basic and acidic residues" evidence="2">
    <location>
        <begin position="1511"/>
        <end position="1539"/>
    </location>
</feature>
<reference evidence="3 4" key="1">
    <citation type="submission" date="2017-09" db="EMBL/GenBank/DDBJ databases">
        <title>Genome sequencing of Besnoitia besnoiti strain Bb-Ger1.</title>
        <authorList>
            <person name="Schares G."/>
            <person name="Venepally P."/>
            <person name="Lorenzi H.A."/>
        </authorList>
    </citation>
    <scope>NUCLEOTIDE SEQUENCE [LARGE SCALE GENOMIC DNA]</scope>
    <source>
        <strain evidence="3 4">Bb-Ger1</strain>
    </source>
</reference>
<gene>
    <name evidence="3" type="ORF">BESB_017800</name>
</gene>
<feature type="region of interest" description="Disordered" evidence="2">
    <location>
        <begin position="1362"/>
        <end position="1388"/>
    </location>
</feature>
<sequence>MTANLQRAEGGERGGGPSCGTVAPLCAAAPASPGPSSSTSSGETPESAASALWLEDSGPCETIVFLLGFFLPVPDLCACSAVCKGWWAVLTLQHQQLWREHCLRKFGYKYENYLLYTQGWDWKLMYAKANVFVRTLREGSADDACGFLSREAFSQRLRSARALCAEEAEEEPTSVAPSRRTAMSHAPPTSAEESGLTRRRCTQLLPSSPVNYEGCLALTTDCRQLLWENGVYIQCVDLQTLREKWRTRVGCGARGPASKPCLVASRTKAICHVNKCVKGFDLATGTFVCRLKIPFAVAPDPRAESPPSSAVPARRPSEEDASGERRPADDNLQAERSGSPAFRQRHGDGNRTRRPSGERENDEESGSAEAGSLEGWEPHDFSLDVSIRNCQVTFLTSRGVCIFHSESLKCMYTIVHSELLLPSLSFATEDVDFLWAGYRPAPPAFVQDLLRFQDIQRSAYLPSRSVKRRAEKSDIGSSSVYSALASFGSCAKSVSASSSLSLPSASPFAPRRKEEICISGSGSGTGAQLCCAKDEMRADDEGGGDCLRERDVRLAEPLASTRTHSVSLETHAHNNARLGAAQTQHREACKGGEEDGPCLSVLLQSQVRGASKTLQPPGHDWPSRGHFYKESIDRCLSPVTTSLFPRLPSPFLPPSPLSSPSSLSASSCSSVSSSSPSSVSSPLPAPASSRLRAPPPPCVLSSLSPSVSSATSPSPSAAGLRGPPLIVVSSPRGAPSPRVAQALCGPRPPCRGSEGLPVHSAWAAASLETSSALAATSLSSSGGWSVAASSSTGSSPSGDGDERRKKRKKKDALQKEDACAADGHNSSSDRAREETCASEHSCCLASCSSPFSSCASIHSSSSSPFRASSPSLLSREESDRALWALGSGLPSPLLRSPLMSPPPLSSSPPLVSSASSFSPSPPSSFSPAAFALPPLSPDYSLPQAALCADANAMATAGDCRRRRKRSEHGAETLEGLWPVPAQRRSGDCRRRKGERRPRLTRPRAHLASRDDGAGGAEAEEGEGAAEEDVQRPPAGGCARRKREAEEGEKRFEFSAGGLRGMRWHAEEAKRSSLKRRKGSRRRSGGAEGALSQVHSEREGCLTARTTAEEAAEGREARGAGGGNPAMRPLETETSRAREARTEAFLAADTQARPQQLQKAALLMLFARHLQRLQLLRMRGESVQNTRPECAAPPKEEENNQDASDEEESEEPETISLDEGAQQMAISAASTQGPLDMSRHFVTWLRKKSREIKIWDILDGRLLHTIQAIPAAPATSDPTSPSSPAAASSRPVLLRVRQAQHARLPEGYFLAALDSVGIVRFFDSRSAFECAYTIDCGAGYGLYRLSLSSSFLVTMQQSALQPAASRRRAAERRRPAGGPSDGGPRPAGFALLPSLAAPAAGARAEEARGDAEDADEEAAMENADDSEADEEGGLLKVWALRMRRDSEETENACAFSASAGAACAASLRGEGANADLSQAPAGRSCACASSRRQRWAAEQGRDSCEALSGEDAEAKARRRNGEERRESPERLDERVKRESTEDSLEPAYCEDRCSPACAGRGLASFYPRGACACPCPAFASSSCSLRPSRRSCSLPSRAPSHAAHFFTASPPAELSAPAHLAHGADSSAGPETGAWLNRASSLLPGLGAPSASRTLDSRWREAGDDAQPDQARRLRWQKLEGEAGRADAGAPSASASGSRSMSRSRPPAADAQEISSSRSFGGSSSADASATAAPFTSWTSPFSQAPSGGDRPEKLTVELVGTFRAPSRAYFADLLDNQLLGIWSSSASAETARDGQRRALFAASPFLFPALSPAFSFAAAPSGGTQSLLERVRREEEARERRARAERGEEETEAERFAQTMSNQVLSDWRLFDLLSHAEQVSRARSRGLGDLPRAADAERPAGSHRSASLPSLASSASSVAFASPVSSRTAREAAPLPELACAAICSPQPSPQLLPRLSVEEKEARARALPPPCFQLDRRADVWALFDWKGLTVSESGELWIRDFCPIADVREEDRLLTRRFAHLVRRARREKAEKVAQGGT</sequence>
<feature type="compositionally biased region" description="Acidic residues" evidence="2">
    <location>
        <begin position="1411"/>
        <end position="1430"/>
    </location>
</feature>
<feature type="region of interest" description="Disordered" evidence="2">
    <location>
        <begin position="300"/>
        <end position="375"/>
    </location>
</feature>
<feature type="compositionally biased region" description="Low complexity" evidence="2">
    <location>
        <begin position="907"/>
        <end position="918"/>
    </location>
</feature>
<dbReference type="EMBL" id="NWUJ01000011">
    <property type="protein sequence ID" value="PFH32462.1"/>
    <property type="molecule type" value="Genomic_DNA"/>
</dbReference>
<accession>A0A2A9MAP9</accession>
<feature type="region of interest" description="Disordered" evidence="2">
    <location>
        <begin position="168"/>
        <end position="198"/>
    </location>
</feature>
<feature type="compositionally biased region" description="Acidic residues" evidence="2">
    <location>
        <begin position="1017"/>
        <end position="1027"/>
    </location>
</feature>
<feature type="compositionally biased region" description="Low complexity" evidence="2">
    <location>
        <begin position="305"/>
        <end position="314"/>
    </location>
</feature>
<dbReference type="KEGG" id="bbes:BESB_017800"/>
<organism evidence="3 4">
    <name type="scientific">Besnoitia besnoiti</name>
    <name type="common">Apicomplexan protozoan</name>
    <dbReference type="NCBI Taxonomy" id="94643"/>
    <lineage>
        <taxon>Eukaryota</taxon>
        <taxon>Sar</taxon>
        <taxon>Alveolata</taxon>
        <taxon>Apicomplexa</taxon>
        <taxon>Conoidasida</taxon>
        <taxon>Coccidia</taxon>
        <taxon>Eucoccidiorida</taxon>
        <taxon>Eimeriorina</taxon>
        <taxon>Sarcocystidae</taxon>
        <taxon>Besnoitia</taxon>
    </lineage>
</organism>
<dbReference type="PANTHER" id="PTHR13037:SF24">
    <property type="entry name" value="POLYCOMB PROTEIN PCL-RELATED"/>
    <property type="match status" value="1"/>
</dbReference>
<evidence type="ECO:0008006" key="5">
    <source>
        <dbReference type="Google" id="ProtNLM"/>
    </source>
</evidence>
<feature type="compositionally biased region" description="Basic and acidic residues" evidence="2">
    <location>
        <begin position="1830"/>
        <end position="1846"/>
    </location>
</feature>
<feature type="compositionally biased region" description="Low complexity" evidence="2">
    <location>
        <begin position="699"/>
        <end position="718"/>
    </location>
</feature>
<keyword evidence="4" id="KW-1185">Reference proteome</keyword>
<dbReference type="OrthoDB" id="63265at2759"/>
<feature type="region of interest" description="Disordered" evidence="2">
    <location>
        <begin position="1180"/>
        <end position="1215"/>
    </location>
</feature>
<dbReference type="GeneID" id="40306841"/>
<feature type="compositionally biased region" description="Basic and acidic residues" evidence="2">
    <location>
        <begin position="345"/>
        <end position="359"/>
    </location>
</feature>
<dbReference type="SUPFAM" id="SSF81383">
    <property type="entry name" value="F-box domain"/>
    <property type="match status" value="1"/>
</dbReference>
<protein>
    <recommendedName>
        <fullName evidence="5">F-box domain-containing protein</fullName>
    </recommendedName>
</protein>
<keyword evidence="1" id="KW-0945">Host-virus interaction</keyword>
<feature type="compositionally biased region" description="Low complexity" evidence="2">
    <location>
        <begin position="1685"/>
        <end position="1736"/>
    </location>
</feature>
<feature type="compositionally biased region" description="Acidic residues" evidence="2">
    <location>
        <begin position="1198"/>
        <end position="1212"/>
    </location>
</feature>